<reference evidence="2 3" key="1">
    <citation type="submission" date="2024-03" db="EMBL/GenBank/DDBJ databases">
        <title>The genome assembly and annotation of the cricket Gryllus longicercus Weissman &amp; Gray.</title>
        <authorList>
            <person name="Szrajer S."/>
            <person name="Gray D."/>
            <person name="Ylla G."/>
        </authorList>
    </citation>
    <scope>NUCLEOTIDE SEQUENCE [LARGE SCALE GENOMIC DNA]</scope>
    <source>
        <strain evidence="2">DAG 2021-001</strain>
        <tissue evidence="2">Whole body minus gut</tissue>
    </source>
</reference>
<evidence type="ECO:0000313" key="2">
    <source>
        <dbReference type="EMBL" id="KAK7791504.1"/>
    </source>
</evidence>
<dbReference type="PANTHER" id="PTHR14776">
    <property type="entry name" value="CADHERIN-LIKE AND PC-ESTERASE DOMAIN-CONTAINING PROTEIN 1"/>
    <property type="match status" value="1"/>
</dbReference>
<comment type="caution">
    <text evidence="2">The sequence shown here is derived from an EMBL/GenBank/DDBJ whole genome shotgun (WGS) entry which is preliminary data.</text>
</comment>
<evidence type="ECO:0000313" key="3">
    <source>
        <dbReference type="Proteomes" id="UP001378592"/>
    </source>
</evidence>
<dbReference type="Proteomes" id="UP001378592">
    <property type="component" value="Unassembled WGS sequence"/>
</dbReference>
<dbReference type="Pfam" id="PF12733">
    <property type="entry name" value="Cadherin-like"/>
    <property type="match status" value="1"/>
</dbReference>
<gene>
    <name evidence="2" type="ORF">R5R35_008855</name>
</gene>
<evidence type="ECO:0000259" key="1">
    <source>
        <dbReference type="Pfam" id="PF12733"/>
    </source>
</evidence>
<organism evidence="2 3">
    <name type="scientific">Gryllus longicercus</name>
    <dbReference type="NCBI Taxonomy" id="2509291"/>
    <lineage>
        <taxon>Eukaryota</taxon>
        <taxon>Metazoa</taxon>
        <taxon>Ecdysozoa</taxon>
        <taxon>Arthropoda</taxon>
        <taxon>Hexapoda</taxon>
        <taxon>Insecta</taxon>
        <taxon>Pterygota</taxon>
        <taxon>Neoptera</taxon>
        <taxon>Polyneoptera</taxon>
        <taxon>Orthoptera</taxon>
        <taxon>Ensifera</taxon>
        <taxon>Gryllidea</taxon>
        <taxon>Grylloidea</taxon>
        <taxon>Gryllidae</taxon>
        <taxon>Gryllinae</taxon>
        <taxon>Gryllus</taxon>
    </lineage>
</organism>
<dbReference type="InterPro" id="IPR025883">
    <property type="entry name" value="Cadherin-like_domain"/>
</dbReference>
<keyword evidence="3" id="KW-1185">Reference proteome</keyword>
<accession>A0AAN9VAI7</accession>
<dbReference type="PANTHER" id="PTHR14776:SF1">
    <property type="entry name" value="CADHERIN-LIKE AND PC-ESTERASE DOMAIN-CONTAINING PROTEIN 1"/>
    <property type="match status" value="1"/>
</dbReference>
<protein>
    <recommendedName>
        <fullName evidence="1">Cadherin-like beta-sandwich-like domain-containing protein</fullName>
    </recommendedName>
</protein>
<proteinExistence type="predicted"/>
<dbReference type="AlphaFoldDB" id="A0AAN9VAI7"/>
<name>A0AAN9VAI7_9ORTH</name>
<sequence>MFADASLAPYLAWLRIEPPVVLEPAFSPLWLRYQAVVDYDRTMVRISAGTHHCTTVVHFEQRQGLQWSMNTTIGVGENSIAILTVDGAGREVLASYQLSIRREARTAREPAWDAAQPHQVCGLRQVIIWHQIGL</sequence>
<dbReference type="EMBL" id="JAZDUA010000531">
    <property type="protein sequence ID" value="KAK7791504.1"/>
    <property type="molecule type" value="Genomic_DNA"/>
</dbReference>
<feature type="domain" description="Cadherin-like beta-sandwich-like" evidence="1">
    <location>
        <begin position="22"/>
        <end position="103"/>
    </location>
</feature>